<evidence type="ECO:0000313" key="3">
    <source>
        <dbReference type="Proteomes" id="UP000749646"/>
    </source>
</evidence>
<feature type="compositionally biased region" description="Polar residues" evidence="1">
    <location>
        <begin position="122"/>
        <end position="131"/>
    </location>
</feature>
<dbReference type="Proteomes" id="UP000749646">
    <property type="component" value="Unassembled WGS sequence"/>
</dbReference>
<sequence length="131" mass="14291">MIGFEMQPTKNIKGGLMVPVIWCPNHHDLSSSSSRKLIQIRDQPDALTDRNALQTYVHYFKHCDQTIPSAMRKSRLVTAMNQQTMGTSSSSSWQNHGRRASHGNSNSSGGGGGGGGLKGARSYSQRSTLQE</sequence>
<dbReference type="AlphaFoldDB" id="A0A9P6SSF3"/>
<evidence type="ECO:0000313" key="2">
    <source>
        <dbReference type="EMBL" id="KAF9996600.1"/>
    </source>
</evidence>
<accession>A0A9P6SSF3</accession>
<feature type="non-terminal residue" evidence="2">
    <location>
        <position position="131"/>
    </location>
</feature>
<proteinExistence type="predicted"/>
<organism evidence="2 3">
    <name type="scientific">Modicella reniformis</name>
    <dbReference type="NCBI Taxonomy" id="1440133"/>
    <lineage>
        <taxon>Eukaryota</taxon>
        <taxon>Fungi</taxon>
        <taxon>Fungi incertae sedis</taxon>
        <taxon>Mucoromycota</taxon>
        <taxon>Mortierellomycotina</taxon>
        <taxon>Mortierellomycetes</taxon>
        <taxon>Mortierellales</taxon>
        <taxon>Mortierellaceae</taxon>
        <taxon>Modicella</taxon>
    </lineage>
</organism>
<comment type="caution">
    <text evidence="2">The sequence shown here is derived from an EMBL/GenBank/DDBJ whole genome shotgun (WGS) entry which is preliminary data.</text>
</comment>
<feature type="region of interest" description="Disordered" evidence="1">
    <location>
        <begin position="78"/>
        <end position="131"/>
    </location>
</feature>
<gene>
    <name evidence="2" type="ORF">BGZ65_007820</name>
</gene>
<feature type="compositionally biased region" description="Polar residues" evidence="1">
    <location>
        <begin position="79"/>
        <end position="95"/>
    </location>
</feature>
<protein>
    <submittedName>
        <fullName evidence="2">Uncharacterized protein</fullName>
    </submittedName>
</protein>
<feature type="compositionally biased region" description="Gly residues" evidence="1">
    <location>
        <begin position="108"/>
        <end position="118"/>
    </location>
</feature>
<dbReference type="EMBL" id="JAAAHW010001139">
    <property type="protein sequence ID" value="KAF9996600.1"/>
    <property type="molecule type" value="Genomic_DNA"/>
</dbReference>
<reference evidence="2" key="1">
    <citation type="journal article" date="2020" name="Fungal Divers.">
        <title>Resolving the Mortierellaceae phylogeny through synthesis of multi-gene phylogenetics and phylogenomics.</title>
        <authorList>
            <person name="Vandepol N."/>
            <person name="Liber J."/>
            <person name="Desiro A."/>
            <person name="Na H."/>
            <person name="Kennedy M."/>
            <person name="Barry K."/>
            <person name="Grigoriev I.V."/>
            <person name="Miller A.N."/>
            <person name="O'Donnell K."/>
            <person name="Stajich J.E."/>
            <person name="Bonito G."/>
        </authorList>
    </citation>
    <scope>NUCLEOTIDE SEQUENCE</scope>
    <source>
        <strain evidence="2">MES-2147</strain>
    </source>
</reference>
<keyword evidence="3" id="KW-1185">Reference proteome</keyword>
<evidence type="ECO:0000256" key="1">
    <source>
        <dbReference type="SAM" id="MobiDB-lite"/>
    </source>
</evidence>
<name>A0A9P6SSF3_9FUNG</name>